<evidence type="ECO:0000313" key="6">
    <source>
        <dbReference type="RefSeq" id="XP_033175419.1"/>
    </source>
</evidence>
<dbReference type="OrthoDB" id="7613572at2759"/>
<feature type="compositionally biased region" description="Basic and acidic residues" evidence="3">
    <location>
        <begin position="169"/>
        <end position="180"/>
    </location>
</feature>
<evidence type="ECO:0000259" key="4">
    <source>
        <dbReference type="PROSITE" id="PS50102"/>
    </source>
</evidence>
<dbReference type="Gene3D" id="3.30.70.330">
    <property type="match status" value="1"/>
</dbReference>
<dbReference type="InterPro" id="IPR035979">
    <property type="entry name" value="RBD_domain_sf"/>
</dbReference>
<organism evidence="5 6">
    <name type="scientific">Bombus impatiens</name>
    <name type="common">Bumblebee</name>
    <dbReference type="NCBI Taxonomy" id="132113"/>
    <lineage>
        <taxon>Eukaryota</taxon>
        <taxon>Metazoa</taxon>
        <taxon>Ecdysozoa</taxon>
        <taxon>Arthropoda</taxon>
        <taxon>Hexapoda</taxon>
        <taxon>Insecta</taxon>
        <taxon>Pterygota</taxon>
        <taxon>Neoptera</taxon>
        <taxon>Endopterygota</taxon>
        <taxon>Hymenoptera</taxon>
        <taxon>Apocrita</taxon>
        <taxon>Aculeata</taxon>
        <taxon>Apoidea</taxon>
        <taxon>Anthophila</taxon>
        <taxon>Apidae</taxon>
        <taxon>Bombus</taxon>
        <taxon>Pyrobombus</taxon>
    </lineage>
</organism>
<gene>
    <name evidence="6" type="primary">LOC105680419</name>
</gene>
<evidence type="ECO:0000256" key="3">
    <source>
        <dbReference type="SAM" id="MobiDB-lite"/>
    </source>
</evidence>
<accession>A0A6P8LK60</accession>
<dbReference type="Pfam" id="PF00076">
    <property type="entry name" value="RRM_1"/>
    <property type="match status" value="1"/>
</dbReference>
<proteinExistence type="predicted"/>
<dbReference type="GeneID" id="105680419"/>
<evidence type="ECO:0000256" key="1">
    <source>
        <dbReference type="ARBA" id="ARBA00022884"/>
    </source>
</evidence>
<feature type="compositionally biased region" description="Gly residues" evidence="3">
    <location>
        <begin position="136"/>
        <end position="154"/>
    </location>
</feature>
<keyword evidence="1 2" id="KW-0694">RNA-binding</keyword>
<feature type="region of interest" description="Disordered" evidence="3">
    <location>
        <begin position="40"/>
        <end position="80"/>
    </location>
</feature>
<dbReference type="GO" id="GO:0003723">
    <property type="term" value="F:RNA binding"/>
    <property type="evidence" value="ECO:0007669"/>
    <property type="project" value="UniProtKB-UniRule"/>
</dbReference>
<sequence>MVRETRHLWVGNLPENIREDRIREHFKRYGRVQSVKLLPRGEECPVDGGSGGSLGEGNEGGSGSSSGSGGSGAGNGTSGNTGGASATVAFMDIKSAAKAHATEHTLDERALTTQYYEPQHLQHRFPSHGSSEDHGSGGGSGGGVSGVVGSGVAGSGIVSGSVGSGVSGGDRRNGFFHVSE</sequence>
<evidence type="ECO:0000313" key="5">
    <source>
        <dbReference type="Proteomes" id="UP000515180"/>
    </source>
</evidence>
<reference evidence="6" key="1">
    <citation type="submission" date="2025-08" db="UniProtKB">
        <authorList>
            <consortium name="RefSeq"/>
        </authorList>
    </citation>
    <scope>IDENTIFICATION</scope>
</reference>
<dbReference type="InterPro" id="IPR000504">
    <property type="entry name" value="RRM_dom"/>
</dbReference>
<feature type="region of interest" description="Disordered" evidence="3">
    <location>
        <begin position="123"/>
        <end position="180"/>
    </location>
</feature>
<dbReference type="AlphaFoldDB" id="A0A6P8LK60"/>
<dbReference type="InterPro" id="IPR012677">
    <property type="entry name" value="Nucleotide-bd_a/b_plait_sf"/>
</dbReference>
<dbReference type="Proteomes" id="UP000515180">
    <property type="component" value="Unplaced"/>
</dbReference>
<dbReference type="RefSeq" id="XP_033175419.1">
    <property type="nucleotide sequence ID" value="XM_033319528.1"/>
</dbReference>
<dbReference type="SMART" id="SM00360">
    <property type="entry name" value="RRM"/>
    <property type="match status" value="1"/>
</dbReference>
<name>A0A6P8LK60_BOMIM</name>
<feature type="domain" description="RRM" evidence="4">
    <location>
        <begin position="6"/>
        <end position="118"/>
    </location>
</feature>
<evidence type="ECO:0000256" key="2">
    <source>
        <dbReference type="PROSITE-ProRule" id="PRU00176"/>
    </source>
</evidence>
<dbReference type="SUPFAM" id="SSF54928">
    <property type="entry name" value="RNA-binding domain, RBD"/>
    <property type="match status" value="1"/>
</dbReference>
<keyword evidence="5" id="KW-1185">Reference proteome</keyword>
<protein>
    <submittedName>
        <fullName evidence="6">Uncharacterized PE-PGRS family protein PE_PGRS20-like</fullName>
    </submittedName>
</protein>
<feature type="compositionally biased region" description="Gly residues" evidence="3">
    <location>
        <begin position="48"/>
        <end position="80"/>
    </location>
</feature>
<dbReference type="PROSITE" id="PS50102">
    <property type="entry name" value="RRM"/>
    <property type="match status" value="1"/>
</dbReference>